<reference evidence="1 2" key="1">
    <citation type="journal article" date="2017" name="Nat. Commun.">
        <title>Genome assembly with in vitro proximity ligation data and whole-genome triplication in lettuce.</title>
        <authorList>
            <person name="Reyes-Chin-Wo S."/>
            <person name="Wang Z."/>
            <person name="Yang X."/>
            <person name="Kozik A."/>
            <person name="Arikit S."/>
            <person name="Song C."/>
            <person name="Xia L."/>
            <person name="Froenicke L."/>
            <person name="Lavelle D.O."/>
            <person name="Truco M.J."/>
            <person name="Xia R."/>
            <person name="Zhu S."/>
            <person name="Xu C."/>
            <person name="Xu H."/>
            <person name="Xu X."/>
            <person name="Cox K."/>
            <person name="Korf I."/>
            <person name="Meyers B.C."/>
            <person name="Michelmore R.W."/>
        </authorList>
    </citation>
    <scope>NUCLEOTIDE SEQUENCE [LARGE SCALE GENOMIC DNA]</scope>
    <source>
        <strain evidence="2">cv. Salinas</strain>
        <tissue evidence="1">Seedlings</tissue>
    </source>
</reference>
<organism evidence="1 2">
    <name type="scientific">Lactuca sativa</name>
    <name type="common">Garden lettuce</name>
    <dbReference type="NCBI Taxonomy" id="4236"/>
    <lineage>
        <taxon>Eukaryota</taxon>
        <taxon>Viridiplantae</taxon>
        <taxon>Streptophyta</taxon>
        <taxon>Embryophyta</taxon>
        <taxon>Tracheophyta</taxon>
        <taxon>Spermatophyta</taxon>
        <taxon>Magnoliopsida</taxon>
        <taxon>eudicotyledons</taxon>
        <taxon>Gunneridae</taxon>
        <taxon>Pentapetalae</taxon>
        <taxon>asterids</taxon>
        <taxon>campanulids</taxon>
        <taxon>Asterales</taxon>
        <taxon>Asteraceae</taxon>
        <taxon>Cichorioideae</taxon>
        <taxon>Cichorieae</taxon>
        <taxon>Lactucinae</taxon>
        <taxon>Lactuca</taxon>
    </lineage>
</organism>
<gene>
    <name evidence="1" type="ORF">LSAT_V11C400220290</name>
</gene>
<protein>
    <submittedName>
        <fullName evidence="1">Uncharacterized protein</fullName>
    </submittedName>
</protein>
<name>A0A9R1XIE7_LACSA</name>
<comment type="caution">
    <text evidence="1">The sequence shown here is derived from an EMBL/GenBank/DDBJ whole genome shotgun (WGS) entry which is preliminary data.</text>
</comment>
<sequence length="148" mass="17219">MRDWTLSTNEIPSLLSLSLPVPAISPNCTLYILQFLSTTTTQSVQLLRHMSSSQVGKQRIRCLMKCLHESKYKKVIHFILDGYRVYNLAYGEGYRCESCICGNRYTFLMAQMRHLTGFLQTTHQLLTFIDDHWMNWIGFVVSHHLNSQ</sequence>
<accession>A0A9R1XIE7</accession>
<evidence type="ECO:0000313" key="2">
    <source>
        <dbReference type="Proteomes" id="UP000235145"/>
    </source>
</evidence>
<keyword evidence="2" id="KW-1185">Reference proteome</keyword>
<dbReference type="EMBL" id="NBSK02000004">
    <property type="protein sequence ID" value="KAJ0214251.1"/>
    <property type="molecule type" value="Genomic_DNA"/>
</dbReference>
<dbReference type="AlphaFoldDB" id="A0A9R1XIE7"/>
<proteinExistence type="predicted"/>
<dbReference type="Gene3D" id="1.25.40.1040">
    <property type="match status" value="1"/>
</dbReference>
<dbReference type="Proteomes" id="UP000235145">
    <property type="component" value="Unassembled WGS sequence"/>
</dbReference>
<evidence type="ECO:0000313" key="1">
    <source>
        <dbReference type="EMBL" id="KAJ0214251.1"/>
    </source>
</evidence>